<protein>
    <submittedName>
        <fullName evidence="2">Uncharacterized protein</fullName>
    </submittedName>
</protein>
<gene>
    <name evidence="2" type="ORF">AQJ30_32130</name>
</gene>
<evidence type="ECO:0000313" key="3">
    <source>
        <dbReference type="Proteomes" id="UP000053271"/>
    </source>
</evidence>
<keyword evidence="3" id="KW-1185">Reference proteome</keyword>
<reference evidence="2 3" key="1">
    <citation type="submission" date="2015-10" db="EMBL/GenBank/DDBJ databases">
        <title>Draft genome sequence of Streptomyces longwoodensis DSM 41677, type strain for the species Streptomyces longwoodensis.</title>
        <authorList>
            <person name="Ruckert C."/>
            <person name="Winkler A."/>
            <person name="Kalinowski J."/>
            <person name="Kampfer P."/>
            <person name="Glaeser S."/>
        </authorList>
    </citation>
    <scope>NUCLEOTIDE SEQUENCE [LARGE SCALE GENOMIC DNA]</scope>
    <source>
        <strain evidence="2 3">DSM 41677</strain>
    </source>
</reference>
<comment type="caution">
    <text evidence="2">The sequence shown here is derived from an EMBL/GenBank/DDBJ whole genome shotgun (WGS) entry which is preliminary data.</text>
</comment>
<evidence type="ECO:0000256" key="1">
    <source>
        <dbReference type="SAM" id="MobiDB-lite"/>
    </source>
</evidence>
<sequence length="362" mass="39070">MTYIVTVDVGLPGGVPELGPLQRVGAVALLEDGFGAVDTARAPADLRVDLVDSVVAVHPRGALLKVVVDAPALEAAERAVRFLVEGLLERSELLADWPIERCEVVLHSKAALESLEAAEGPDAPPADPAARKARHSEPPARAGAGIGYDEDAEAQGARRRMLGLAGELRAFPPEVFGGRTEEDARLAAGALVWATGVLVDQLFEDVQTLAEEDTTVAECDSPLWHLEALPARYALQYDSLFARRFLVTVIALTTRFTDGTFARLSCVAEELALKLLLAEVHVTLETFGLLTDDVSAALAKFADTVYEDMDHEWLYDDSMDGIDESPAGDALGVSPMRFAEWFTPFDKNRHVHPYATGERDGD</sequence>
<dbReference type="EMBL" id="LMWS01000043">
    <property type="protein sequence ID" value="KUN33898.1"/>
    <property type="molecule type" value="Genomic_DNA"/>
</dbReference>
<dbReference type="AlphaFoldDB" id="A0A124HQ08"/>
<feature type="region of interest" description="Disordered" evidence="1">
    <location>
        <begin position="116"/>
        <end position="146"/>
    </location>
</feature>
<proteinExistence type="predicted"/>
<dbReference type="STRING" id="68231.AQJ30_32130"/>
<dbReference type="RefSeq" id="WP_067240922.1">
    <property type="nucleotide sequence ID" value="NZ_KQ948563.1"/>
</dbReference>
<accession>A0A124HQ08</accession>
<dbReference type="Proteomes" id="UP000053271">
    <property type="component" value="Unassembled WGS sequence"/>
</dbReference>
<dbReference type="GeneID" id="91429232"/>
<name>A0A124HQ08_9ACTN</name>
<organism evidence="2 3">
    <name type="scientific">Streptomyces longwoodensis</name>
    <dbReference type="NCBI Taxonomy" id="68231"/>
    <lineage>
        <taxon>Bacteria</taxon>
        <taxon>Bacillati</taxon>
        <taxon>Actinomycetota</taxon>
        <taxon>Actinomycetes</taxon>
        <taxon>Kitasatosporales</taxon>
        <taxon>Streptomycetaceae</taxon>
        <taxon>Streptomyces</taxon>
    </lineage>
</organism>
<evidence type="ECO:0000313" key="2">
    <source>
        <dbReference type="EMBL" id="KUN33898.1"/>
    </source>
</evidence>